<evidence type="ECO:0000256" key="1">
    <source>
        <dbReference type="SAM" id="MobiDB-lite"/>
    </source>
</evidence>
<keyword evidence="4" id="KW-1185">Reference proteome</keyword>
<feature type="signal peptide" evidence="2">
    <location>
        <begin position="1"/>
        <end position="19"/>
    </location>
</feature>
<sequence>MKIFKILALTTFLTAYSLALDLNTASSKELMSLGLNKTEALNIIKYRKVRKFTSTNELFKVRGLSSEKANKIIDKVAVATKKVSKKSPKKDTKSDKKLKPKKYSKKS</sequence>
<keyword evidence="2" id="KW-0732">Signal</keyword>
<dbReference type="EMBL" id="CAJHOE010000001">
    <property type="protein sequence ID" value="CAD7286519.1"/>
    <property type="molecule type" value="Genomic_DNA"/>
</dbReference>
<dbReference type="Proteomes" id="UP000789359">
    <property type="component" value="Unassembled WGS sequence"/>
</dbReference>
<organism evidence="3 4">
    <name type="scientific">Campylobacter suis</name>
    <dbReference type="NCBI Taxonomy" id="2790657"/>
    <lineage>
        <taxon>Bacteria</taxon>
        <taxon>Pseudomonadati</taxon>
        <taxon>Campylobacterota</taxon>
        <taxon>Epsilonproteobacteria</taxon>
        <taxon>Campylobacterales</taxon>
        <taxon>Campylobacteraceae</taxon>
        <taxon>Campylobacter</taxon>
    </lineage>
</organism>
<dbReference type="SUPFAM" id="SSF81585">
    <property type="entry name" value="PsbU/PolX domain-like"/>
    <property type="match status" value="1"/>
</dbReference>
<evidence type="ECO:0000313" key="4">
    <source>
        <dbReference type="Proteomes" id="UP000789359"/>
    </source>
</evidence>
<feature type="compositionally biased region" description="Basic residues" evidence="1">
    <location>
        <begin position="98"/>
        <end position="107"/>
    </location>
</feature>
<reference evidence="3 4" key="1">
    <citation type="submission" date="2020-11" db="EMBL/GenBank/DDBJ databases">
        <authorList>
            <person name="Peeters C."/>
        </authorList>
    </citation>
    <scope>NUCLEOTIDE SEQUENCE [LARGE SCALE GENOMIC DNA]</scope>
    <source>
        <strain evidence="3 4">LMG 8286</strain>
    </source>
</reference>
<evidence type="ECO:0008006" key="5">
    <source>
        <dbReference type="Google" id="ProtNLM"/>
    </source>
</evidence>
<dbReference type="RefSeq" id="WP_230056145.1">
    <property type="nucleotide sequence ID" value="NZ_CAJHOE010000001.1"/>
</dbReference>
<feature type="region of interest" description="Disordered" evidence="1">
    <location>
        <begin position="82"/>
        <end position="107"/>
    </location>
</feature>
<proteinExistence type="predicted"/>
<dbReference type="Pfam" id="PF12836">
    <property type="entry name" value="HHH_3"/>
    <property type="match status" value="1"/>
</dbReference>
<name>A0ABN7K1U6_9BACT</name>
<gene>
    <name evidence="3" type="ORF">LMG8286_00352</name>
</gene>
<feature type="chain" id="PRO_5045983136" description="Helix-hairpin-helix domain-containing protein" evidence="2">
    <location>
        <begin position="20"/>
        <end position="107"/>
    </location>
</feature>
<comment type="caution">
    <text evidence="3">The sequence shown here is derived from an EMBL/GenBank/DDBJ whole genome shotgun (WGS) entry which is preliminary data.</text>
</comment>
<protein>
    <recommendedName>
        <fullName evidence="5">Helix-hairpin-helix domain-containing protein</fullName>
    </recommendedName>
</protein>
<evidence type="ECO:0000313" key="3">
    <source>
        <dbReference type="EMBL" id="CAD7286519.1"/>
    </source>
</evidence>
<dbReference type="Gene3D" id="1.10.150.280">
    <property type="entry name" value="AF1531-like domain"/>
    <property type="match status" value="1"/>
</dbReference>
<accession>A0ABN7K1U6</accession>
<evidence type="ECO:0000256" key="2">
    <source>
        <dbReference type="SAM" id="SignalP"/>
    </source>
</evidence>